<reference evidence="1 2" key="1">
    <citation type="submission" date="2018-11" db="EMBL/GenBank/DDBJ databases">
        <authorList>
            <consortium name="Pathogen Informatics"/>
        </authorList>
    </citation>
    <scope>NUCLEOTIDE SEQUENCE [LARGE SCALE GENOMIC DNA]</scope>
</reference>
<organism evidence="1 2">
    <name type="scientific">Strongylus vulgaris</name>
    <name type="common">Blood worm</name>
    <dbReference type="NCBI Taxonomy" id="40348"/>
    <lineage>
        <taxon>Eukaryota</taxon>
        <taxon>Metazoa</taxon>
        <taxon>Ecdysozoa</taxon>
        <taxon>Nematoda</taxon>
        <taxon>Chromadorea</taxon>
        <taxon>Rhabditida</taxon>
        <taxon>Rhabditina</taxon>
        <taxon>Rhabditomorpha</taxon>
        <taxon>Strongyloidea</taxon>
        <taxon>Strongylidae</taxon>
        <taxon>Strongylus</taxon>
    </lineage>
</organism>
<dbReference type="Proteomes" id="UP000270094">
    <property type="component" value="Unassembled WGS sequence"/>
</dbReference>
<gene>
    <name evidence="1" type="ORF">SVUK_LOCUS5754</name>
</gene>
<evidence type="ECO:0000313" key="1">
    <source>
        <dbReference type="EMBL" id="VDM70756.1"/>
    </source>
</evidence>
<protein>
    <submittedName>
        <fullName evidence="1">Uncharacterized protein</fullName>
    </submittedName>
</protein>
<sequence>MESITQGFYTTLFRSSTPVSNLIIPTGEITQRILPAEERVAIQTMKAATAPRLEHVSANLLRAKHIAFMSDREGP</sequence>
<dbReference type="AlphaFoldDB" id="A0A3P7ILP4"/>
<dbReference type="OrthoDB" id="5849529at2759"/>
<dbReference type="EMBL" id="UYYB01017424">
    <property type="protein sequence ID" value="VDM70756.1"/>
    <property type="molecule type" value="Genomic_DNA"/>
</dbReference>
<accession>A0A3P7ILP4</accession>
<name>A0A3P7ILP4_STRVU</name>
<evidence type="ECO:0000313" key="2">
    <source>
        <dbReference type="Proteomes" id="UP000270094"/>
    </source>
</evidence>
<proteinExistence type="predicted"/>
<keyword evidence="2" id="KW-1185">Reference proteome</keyword>